<protein>
    <submittedName>
        <fullName evidence="7">TetR family transcriptional regulator</fullName>
    </submittedName>
</protein>
<dbReference type="Pfam" id="PF13977">
    <property type="entry name" value="TetR_C_6"/>
    <property type="match status" value="1"/>
</dbReference>
<evidence type="ECO:0000256" key="2">
    <source>
        <dbReference type="ARBA" id="ARBA00023015"/>
    </source>
</evidence>
<organism evidence="7 8">
    <name type="scientific">Paenibacillus beijingensis</name>
    <dbReference type="NCBI Taxonomy" id="1126833"/>
    <lineage>
        <taxon>Bacteria</taxon>
        <taxon>Bacillati</taxon>
        <taxon>Bacillota</taxon>
        <taxon>Bacilli</taxon>
        <taxon>Bacillales</taxon>
        <taxon>Paenibacillaceae</taxon>
        <taxon>Paenibacillus</taxon>
    </lineage>
</organism>
<dbReference type="HOGENOM" id="CLU_069356_15_10_9"/>
<dbReference type="InterPro" id="IPR036271">
    <property type="entry name" value="Tet_transcr_reg_TetR-rel_C_sf"/>
</dbReference>
<keyword evidence="3 5" id="KW-0238">DNA-binding</keyword>
<dbReference type="PATRIC" id="fig|1126833.4.peg.3319"/>
<dbReference type="Proteomes" id="UP000032633">
    <property type="component" value="Chromosome"/>
</dbReference>
<keyword evidence="4" id="KW-0804">Transcription</keyword>
<keyword evidence="8" id="KW-1185">Reference proteome</keyword>
<dbReference type="PANTHER" id="PTHR30055:SF226">
    <property type="entry name" value="HTH-TYPE TRANSCRIPTIONAL REGULATOR PKSA"/>
    <property type="match status" value="1"/>
</dbReference>
<reference evidence="7 8" key="1">
    <citation type="journal article" date="2015" name="J. Biotechnol.">
        <title>Complete genome sequence of Paenibacillus beijingensis 7188(T) (=DSM 24997(T)), a novel rhizobacterium from jujube garden soil.</title>
        <authorList>
            <person name="Kwak Y."/>
            <person name="Shin J.H."/>
        </authorList>
    </citation>
    <scope>NUCLEOTIDE SEQUENCE [LARGE SCALE GENOMIC DNA]</scope>
    <source>
        <strain evidence="7 8">DSM 24997</strain>
    </source>
</reference>
<dbReference type="GO" id="GO:0003700">
    <property type="term" value="F:DNA-binding transcription factor activity"/>
    <property type="evidence" value="ECO:0007669"/>
    <property type="project" value="TreeGrafter"/>
</dbReference>
<evidence type="ECO:0000256" key="4">
    <source>
        <dbReference type="ARBA" id="ARBA00023163"/>
    </source>
</evidence>
<dbReference type="InterPro" id="IPR039538">
    <property type="entry name" value="BetI_C"/>
</dbReference>
<keyword evidence="1" id="KW-0678">Repressor</keyword>
<evidence type="ECO:0000259" key="6">
    <source>
        <dbReference type="PROSITE" id="PS50977"/>
    </source>
</evidence>
<dbReference type="Pfam" id="PF00440">
    <property type="entry name" value="TetR_N"/>
    <property type="match status" value="1"/>
</dbReference>
<dbReference type="EMBL" id="CP011058">
    <property type="protein sequence ID" value="AJY75653.1"/>
    <property type="molecule type" value="Genomic_DNA"/>
</dbReference>
<dbReference type="OrthoDB" id="9816296at2"/>
<accession>A0A0D5NL70</accession>
<evidence type="ECO:0000256" key="3">
    <source>
        <dbReference type="ARBA" id="ARBA00023125"/>
    </source>
</evidence>
<dbReference type="SUPFAM" id="SSF48498">
    <property type="entry name" value="Tetracyclin repressor-like, C-terminal domain"/>
    <property type="match status" value="1"/>
</dbReference>
<reference evidence="8" key="2">
    <citation type="submission" date="2015-03" db="EMBL/GenBank/DDBJ databases">
        <title>Genome sequence of Paenibacillus beijingensis strain DSM 24997T.</title>
        <authorList>
            <person name="Kwak Y."/>
            <person name="Shin J.-H."/>
        </authorList>
    </citation>
    <scope>NUCLEOTIDE SEQUENCE [LARGE SCALE GENOMIC DNA]</scope>
    <source>
        <strain evidence="8">DSM 24997</strain>
    </source>
</reference>
<name>A0A0D5NL70_9BACL</name>
<proteinExistence type="predicted"/>
<evidence type="ECO:0000256" key="1">
    <source>
        <dbReference type="ARBA" id="ARBA00022491"/>
    </source>
</evidence>
<dbReference type="KEGG" id="pbj:VN24_15155"/>
<dbReference type="GO" id="GO:0000976">
    <property type="term" value="F:transcription cis-regulatory region binding"/>
    <property type="evidence" value="ECO:0007669"/>
    <property type="project" value="TreeGrafter"/>
</dbReference>
<feature type="domain" description="HTH tetR-type" evidence="6">
    <location>
        <begin position="8"/>
        <end position="68"/>
    </location>
</feature>
<keyword evidence="2" id="KW-0805">Transcription regulation</keyword>
<dbReference type="STRING" id="1126833.VN24_15155"/>
<dbReference type="InterPro" id="IPR050109">
    <property type="entry name" value="HTH-type_TetR-like_transc_reg"/>
</dbReference>
<dbReference type="InterPro" id="IPR009057">
    <property type="entry name" value="Homeodomain-like_sf"/>
</dbReference>
<evidence type="ECO:0000313" key="7">
    <source>
        <dbReference type="EMBL" id="AJY75653.1"/>
    </source>
</evidence>
<dbReference type="SUPFAM" id="SSF46689">
    <property type="entry name" value="Homeodomain-like"/>
    <property type="match status" value="1"/>
</dbReference>
<sequence length="197" mass="22758">MPKIVNHQKRKEQLAEAAWRVIRREGLEGLSVRRVADEAGMSLGSLRHYFDTHAELLAFSMRLVSQRVNERIEQLPFTGDARRDIEMIIAQLLPLDEQRLAEAELWLAFAGKAISDPAIRKMSLEMHDELYNGFRRMIDSLILNKLAKDGIDAEQETKELHALVDGLAVHRATFPERVREDDLMRIVSHHLNRLFKN</sequence>
<gene>
    <name evidence="7" type="ORF">VN24_15155</name>
</gene>
<evidence type="ECO:0000256" key="5">
    <source>
        <dbReference type="PROSITE-ProRule" id="PRU00335"/>
    </source>
</evidence>
<dbReference type="AlphaFoldDB" id="A0A0D5NL70"/>
<dbReference type="InterPro" id="IPR001647">
    <property type="entry name" value="HTH_TetR"/>
</dbReference>
<evidence type="ECO:0000313" key="8">
    <source>
        <dbReference type="Proteomes" id="UP000032633"/>
    </source>
</evidence>
<dbReference type="RefSeq" id="WP_045671081.1">
    <property type="nucleotide sequence ID" value="NZ_CP011058.1"/>
</dbReference>
<dbReference type="Gene3D" id="1.10.357.10">
    <property type="entry name" value="Tetracycline Repressor, domain 2"/>
    <property type="match status" value="1"/>
</dbReference>
<dbReference type="PANTHER" id="PTHR30055">
    <property type="entry name" value="HTH-TYPE TRANSCRIPTIONAL REGULATOR RUTR"/>
    <property type="match status" value="1"/>
</dbReference>
<dbReference type="PROSITE" id="PS50977">
    <property type="entry name" value="HTH_TETR_2"/>
    <property type="match status" value="1"/>
</dbReference>
<feature type="DNA-binding region" description="H-T-H motif" evidence="5">
    <location>
        <begin position="31"/>
        <end position="50"/>
    </location>
</feature>